<dbReference type="AlphaFoldDB" id="A0AA39VUF8"/>
<evidence type="ECO:0000313" key="1">
    <source>
        <dbReference type="EMBL" id="KAK0592930.1"/>
    </source>
</evidence>
<protein>
    <submittedName>
        <fullName evidence="1">Uncharacterized protein</fullName>
    </submittedName>
</protein>
<keyword evidence="2" id="KW-1185">Reference proteome</keyword>
<comment type="caution">
    <text evidence="1">The sequence shown here is derived from an EMBL/GenBank/DDBJ whole genome shotgun (WGS) entry which is preliminary data.</text>
</comment>
<name>A0AA39VUF8_ACESA</name>
<reference evidence="1" key="1">
    <citation type="journal article" date="2022" name="Plant J.">
        <title>Strategies of tolerance reflected in two North American maple genomes.</title>
        <authorList>
            <person name="McEvoy S.L."/>
            <person name="Sezen U.U."/>
            <person name="Trouern-Trend A."/>
            <person name="McMahon S.M."/>
            <person name="Schaberg P.G."/>
            <person name="Yang J."/>
            <person name="Wegrzyn J.L."/>
            <person name="Swenson N.G."/>
        </authorList>
    </citation>
    <scope>NUCLEOTIDE SEQUENCE</scope>
    <source>
        <strain evidence="1">NS2018</strain>
    </source>
</reference>
<dbReference type="EMBL" id="JAUESC010000380">
    <property type="protein sequence ID" value="KAK0592930.1"/>
    <property type="molecule type" value="Genomic_DNA"/>
</dbReference>
<proteinExistence type="predicted"/>
<gene>
    <name evidence="1" type="ORF">LWI29_027935</name>
</gene>
<organism evidence="1 2">
    <name type="scientific">Acer saccharum</name>
    <name type="common">Sugar maple</name>
    <dbReference type="NCBI Taxonomy" id="4024"/>
    <lineage>
        <taxon>Eukaryota</taxon>
        <taxon>Viridiplantae</taxon>
        <taxon>Streptophyta</taxon>
        <taxon>Embryophyta</taxon>
        <taxon>Tracheophyta</taxon>
        <taxon>Spermatophyta</taxon>
        <taxon>Magnoliopsida</taxon>
        <taxon>eudicotyledons</taxon>
        <taxon>Gunneridae</taxon>
        <taxon>Pentapetalae</taxon>
        <taxon>rosids</taxon>
        <taxon>malvids</taxon>
        <taxon>Sapindales</taxon>
        <taxon>Sapindaceae</taxon>
        <taxon>Hippocastanoideae</taxon>
        <taxon>Acereae</taxon>
        <taxon>Acer</taxon>
    </lineage>
</organism>
<dbReference type="Proteomes" id="UP001168877">
    <property type="component" value="Unassembled WGS sequence"/>
</dbReference>
<evidence type="ECO:0000313" key="2">
    <source>
        <dbReference type="Proteomes" id="UP001168877"/>
    </source>
</evidence>
<sequence length="137" mass="16141">MTEEPEKSMVTIRLIKNRTYLLCFRFPGNELRSPVFPSRSFLKYAGFRCISWKTLRDWLSLPASACNKVVFPQPGGPSNRVILMKKSGQGLSMNYFAFCFYRQILESYFYCWQFQIHSINSITCRFPSTIIHTKNQW</sequence>
<accession>A0AA39VUF8</accession>
<reference evidence="1" key="2">
    <citation type="submission" date="2023-06" db="EMBL/GenBank/DDBJ databases">
        <authorList>
            <person name="Swenson N.G."/>
            <person name="Wegrzyn J.L."/>
            <person name="Mcevoy S.L."/>
        </authorList>
    </citation>
    <scope>NUCLEOTIDE SEQUENCE</scope>
    <source>
        <strain evidence="1">NS2018</strain>
        <tissue evidence="1">Leaf</tissue>
    </source>
</reference>